<dbReference type="EMBL" id="VLTL01000006">
    <property type="protein sequence ID" value="KAA0171532.1"/>
    <property type="molecule type" value="Genomic_DNA"/>
</dbReference>
<dbReference type="EMBL" id="VLTO01000017">
    <property type="protein sequence ID" value="KAA0175017.1"/>
    <property type="molecule type" value="Genomic_DNA"/>
</dbReference>
<dbReference type="Proteomes" id="UP000322899">
    <property type="component" value="Unassembled WGS sequence"/>
</dbReference>
<reference evidence="5 6" key="1">
    <citation type="submission" date="2019-07" db="EMBL/GenBank/DDBJ databases">
        <title>Genomes of Cafeteria roenbergensis.</title>
        <authorList>
            <person name="Fischer M.G."/>
            <person name="Hackl T."/>
            <person name="Roman M."/>
        </authorList>
    </citation>
    <scope>NUCLEOTIDE SEQUENCE [LARGE SCALE GENOMIC DNA]</scope>
    <source>
        <strain evidence="2 7">Cflag</strain>
        <strain evidence="4 5">E4-10P</strain>
        <strain evidence="3 6">RCC970-E3</strain>
    </source>
</reference>
<feature type="region of interest" description="Disordered" evidence="1">
    <location>
        <begin position="246"/>
        <end position="267"/>
    </location>
</feature>
<dbReference type="Proteomes" id="UP000324907">
    <property type="component" value="Unassembled WGS sequence"/>
</dbReference>
<dbReference type="AlphaFoldDB" id="A0A5A8E1B1"/>
<accession>A0A5A8E1B1</accession>
<dbReference type="EMBL" id="VLTM01000120">
    <property type="protein sequence ID" value="KAA0150812.1"/>
    <property type="molecule type" value="Genomic_DNA"/>
</dbReference>
<evidence type="ECO:0000313" key="5">
    <source>
        <dbReference type="Proteomes" id="UP000322899"/>
    </source>
</evidence>
<protein>
    <submittedName>
        <fullName evidence="3">Uncharacterized protein</fullName>
    </submittedName>
</protein>
<comment type="caution">
    <text evidence="3">The sequence shown here is derived from an EMBL/GenBank/DDBJ whole genome shotgun (WGS) entry which is preliminary data.</text>
</comment>
<proteinExistence type="predicted"/>
<evidence type="ECO:0000313" key="6">
    <source>
        <dbReference type="Proteomes" id="UP000324907"/>
    </source>
</evidence>
<evidence type="ECO:0000313" key="7">
    <source>
        <dbReference type="Proteomes" id="UP000325113"/>
    </source>
</evidence>
<sequence length="349" mass="36364">MRASLARARPVLGGLRRTLVTEGAAKAGLSFWESPFLGPIRMGDAIVVTTTTLIGIGAYYMAQTAPERDVGELQDLLGDRASKHEFPAPRALAVLARGRTPAPTAFETLCILAEQLAARGESEGAARLLGRAQEALAEAPEPGEGLCEEEREFEGLRRTITAQSIALQMQQALITGSRSQDADAAGVVRRGSAKVASAAWACAKELEALLPKIEATGSNDMRVAAAALRRLALVVSASAAATQHAAEAVAGTSEPLPPSANTPPSRADASRLLRLARESDAARGVPSIAPGPVGLQFTLGLTSALGRTAPFAVLIPAIPVVEGEGETRTTKFVRLGVWDGRPTEEAVRG</sequence>
<gene>
    <name evidence="4" type="ORF">FNF27_03548</name>
    <name evidence="3" type="ORF">FNF28_00742</name>
    <name evidence="2" type="ORF">FNF31_06960</name>
</gene>
<name>A0A5A8E1B1_CAFRO</name>
<evidence type="ECO:0000313" key="3">
    <source>
        <dbReference type="EMBL" id="KAA0171532.1"/>
    </source>
</evidence>
<dbReference type="Proteomes" id="UP000325113">
    <property type="component" value="Unassembled WGS sequence"/>
</dbReference>
<organism evidence="3 6">
    <name type="scientific">Cafeteria roenbergensis</name>
    <name type="common">Marine flagellate</name>
    <dbReference type="NCBI Taxonomy" id="33653"/>
    <lineage>
        <taxon>Eukaryota</taxon>
        <taxon>Sar</taxon>
        <taxon>Stramenopiles</taxon>
        <taxon>Bigyra</taxon>
        <taxon>Opalozoa</taxon>
        <taxon>Bicosoecida</taxon>
        <taxon>Cafeteriaceae</taxon>
        <taxon>Cafeteria</taxon>
    </lineage>
</organism>
<evidence type="ECO:0000256" key="1">
    <source>
        <dbReference type="SAM" id="MobiDB-lite"/>
    </source>
</evidence>
<evidence type="ECO:0000313" key="2">
    <source>
        <dbReference type="EMBL" id="KAA0150812.1"/>
    </source>
</evidence>
<evidence type="ECO:0000313" key="4">
    <source>
        <dbReference type="EMBL" id="KAA0175017.1"/>
    </source>
</evidence>